<dbReference type="Proteomes" id="UP000238322">
    <property type="component" value="Unassembled WGS sequence"/>
</dbReference>
<keyword evidence="1" id="KW-0732">Signal</keyword>
<evidence type="ECO:0000313" key="2">
    <source>
        <dbReference type="EMBL" id="PQO34897.1"/>
    </source>
</evidence>
<dbReference type="RefSeq" id="WP_105330627.1">
    <property type="nucleotide sequence ID" value="NZ_PUHY01000010.1"/>
</dbReference>
<name>A0A2S8FRX6_9BACT</name>
<comment type="caution">
    <text evidence="2">The sequence shown here is derived from an EMBL/GenBank/DDBJ whole genome shotgun (WGS) entry which is preliminary data.</text>
</comment>
<accession>A0A2S8FRX6</accession>
<feature type="chain" id="PRO_5015529200" evidence="1">
    <location>
        <begin position="20"/>
        <end position="569"/>
    </location>
</feature>
<organism evidence="2 3">
    <name type="scientific">Blastopirellula marina</name>
    <dbReference type="NCBI Taxonomy" id="124"/>
    <lineage>
        <taxon>Bacteria</taxon>
        <taxon>Pseudomonadati</taxon>
        <taxon>Planctomycetota</taxon>
        <taxon>Planctomycetia</taxon>
        <taxon>Pirellulales</taxon>
        <taxon>Pirellulaceae</taxon>
        <taxon>Blastopirellula</taxon>
    </lineage>
</organism>
<dbReference type="EMBL" id="PUHY01000010">
    <property type="protein sequence ID" value="PQO34897.1"/>
    <property type="molecule type" value="Genomic_DNA"/>
</dbReference>
<evidence type="ECO:0000313" key="3">
    <source>
        <dbReference type="Proteomes" id="UP000238322"/>
    </source>
</evidence>
<proteinExistence type="predicted"/>
<sequence length="569" mass="64205">MLRLLVVVLTLLLLGQLHAEEPELKTDRTPTTIIPDQVASESLEKLAKHEQLLLETRITLDIHEMPLEKFAEVMSNELEVPVDIDLASLEDMGLSEDLPISLRVQGVAAKTAFEMALHLDELAVMVLPHGLMIITKDEASLELIRQIYDVSDLIDGEIVRSEDLTGLINQLIEPDTWELLGGPGTINVWESKFIISNTWEVHTEVGLLLETLRQAKNQPSDSYAVASIGCTPWRTEQTVISQQLRKVEITTEFSDTPLEEVAHTLSEQGGFTIWIDHRALEDIGLAAIAPVSLPKRKRTLQHTLNLICESLGIDWFIDGEVLRITTVDETDFDLTLYVYPVRDLIWKGPKPQDRAVQTRLLKLARWQTSAPYHRQELAPLCLGDYLALPSGHQLMNVITHCVQPESWEELGGPGSCLIYTLGDCLLIAQTRRVHERIGILLHELRKHQPEHELAEQIKQADQAEAEVITVSYSGPREKKTNVYELGEPLLSPAELEKIGKLISSNVEPESWKTPGHYIIVSQNRLVIRNRRDVMFQVHDRLVELGVTVPLQTGFDDTFMNPQWRGNGIF</sequence>
<feature type="signal peptide" evidence="1">
    <location>
        <begin position="1"/>
        <end position="19"/>
    </location>
</feature>
<reference evidence="2 3" key="1">
    <citation type="submission" date="2018-02" db="EMBL/GenBank/DDBJ databases">
        <title>Comparative genomes isolates from brazilian mangrove.</title>
        <authorList>
            <person name="Araujo J.E."/>
            <person name="Taketani R.G."/>
            <person name="Silva M.C.P."/>
            <person name="Loureco M.V."/>
            <person name="Andreote F.D."/>
        </authorList>
    </citation>
    <scope>NUCLEOTIDE SEQUENCE [LARGE SCALE GENOMIC DNA]</scope>
    <source>
        <strain evidence="2 3">Hex-1 MGV</strain>
    </source>
</reference>
<dbReference type="AlphaFoldDB" id="A0A2S8FRX6"/>
<evidence type="ECO:0000256" key="1">
    <source>
        <dbReference type="SAM" id="SignalP"/>
    </source>
</evidence>
<dbReference type="OrthoDB" id="277020at2"/>
<gene>
    <name evidence="2" type="ORF">C5Y83_15515</name>
</gene>
<protein>
    <submittedName>
        <fullName evidence="2">Uncharacterized protein</fullName>
    </submittedName>
</protein>